<feature type="transmembrane region" description="Helical" evidence="1">
    <location>
        <begin position="40"/>
        <end position="64"/>
    </location>
</feature>
<accession>A0ABN9WQ00</accession>
<organism evidence="2 3">
    <name type="scientific">Prorocentrum cordatum</name>
    <dbReference type="NCBI Taxonomy" id="2364126"/>
    <lineage>
        <taxon>Eukaryota</taxon>
        <taxon>Sar</taxon>
        <taxon>Alveolata</taxon>
        <taxon>Dinophyceae</taxon>
        <taxon>Prorocentrales</taxon>
        <taxon>Prorocentraceae</taxon>
        <taxon>Prorocentrum</taxon>
    </lineage>
</organism>
<dbReference type="Proteomes" id="UP001189429">
    <property type="component" value="Unassembled WGS sequence"/>
</dbReference>
<keyword evidence="3" id="KW-1185">Reference proteome</keyword>
<protein>
    <submittedName>
        <fullName evidence="2">Uncharacterized protein</fullName>
    </submittedName>
</protein>
<name>A0ABN9WQ00_9DINO</name>
<proteinExistence type="predicted"/>
<gene>
    <name evidence="2" type="ORF">PCOR1329_LOCUS69490</name>
</gene>
<evidence type="ECO:0000313" key="2">
    <source>
        <dbReference type="EMBL" id="CAK0888762.1"/>
    </source>
</evidence>
<evidence type="ECO:0000256" key="1">
    <source>
        <dbReference type="SAM" id="Phobius"/>
    </source>
</evidence>
<sequence>MIIALMPLTYAAFSQTLATAGLMAAALSVYAYVRPYDDPLLNLLEFVSFFSNTISVILTVYVSGHSWSQTASLNNAAFAAAVVLLVGTGFTLVLSLLASLFRRQR</sequence>
<comment type="caution">
    <text evidence="2">The sequence shown here is derived from an EMBL/GenBank/DDBJ whole genome shotgun (WGS) entry which is preliminary data.</text>
</comment>
<dbReference type="EMBL" id="CAUYUJ010019127">
    <property type="protein sequence ID" value="CAK0888762.1"/>
    <property type="molecule type" value="Genomic_DNA"/>
</dbReference>
<keyword evidence="1" id="KW-0472">Membrane</keyword>
<feature type="transmembrane region" description="Helical" evidence="1">
    <location>
        <begin position="12"/>
        <end position="33"/>
    </location>
</feature>
<reference evidence="2" key="1">
    <citation type="submission" date="2023-10" db="EMBL/GenBank/DDBJ databases">
        <authorList>
            <person name="Chen Y."/>
            <person name="Shah S."/>
            <person name="Dougan E. K."/>
            <person name="Thang M."/>
            <person name="Chan C."/>
        </authorList>
    </citation>
    <scope>NUCLEOTIDE SEQUENCE [LARGE SCALE GENOMIC DNA]</scope>
</reference>
<keyword evidence="1" id="KW-0812">Transmembrane</keyword>
<keyword evidence="1" id="KW-1133">Transmembrane helix</keyword>
<evidence type="ECO:0000313" key="3">
    <source>
        <dbReference type="Proteomes" id="UP001189429"/>
    </source>
</evidence>
<feature type="transmembrane region" description="Helical" evidence="1">
    <location>
        <begin position="76"/>
        <end position="101"/>
    </location>
</feature>